<keyword evidence="2" id="KW-1185">Reference proteome</keyword>
<proteinExistence type="predicted"/>
<dbReference type="Proteomes" id="UP001324270">
    <property type="component" value="Unassembled WGS sequence"/>
</dbReference>
<gene>
    <name evidence="1" type="ORF">VJJ49_09020</name>
</gene>
<evidence type="ECO:0000313" key="1">
    <source>
        <dbReference type="EMBL" id="MEB3040824.1"/>
    </source>
</evidence>
<dbReference type="RefSeq" id="WP_323979658.1">
    <property type="nucleotide sequence ID" value="NZ_JAYKBV010000011.1"/>
</dbReference>
<organism evidence="1 2">
    <name type="scientific">Capnocytophaga gingivalis</name>
    <dbReference type="NCBI Taxonomy" id="1017"/>
    <lineage>
        <taxon>Bacteria</taxon>
        <taxon>Pseudomonadati</taxon>
        <taxon>Bacteroidota</taxon>
        <taxon>Flavobacteriia</taxon>
        <taxon>Flavobacteriales</taxon>
        <taxon>Flavobacteriaceae</taxon>
        <taxon>Capnocytophaga</taxon>
    </lineage>
</organism>
<protein>
    <submittedName>
        <fullName evidence="1">Uncharacterized protein</fullName>
    </submittedName>
</protein>
<sequence length="154" mass="18733">MNTLEAKREALAKERIKTKYKSHKDCTFIEVVTADKRQEFYDFISKHIRYTEENYQKYNDRYCIGEKYDKYSIRNWIIEKITKETKPSDIIILPFLDFGICVELLRVEAFFEAELDEKICQHIGLDIGYINLSQQILHYFSDEEYFVFEYYERL</sequence>
<accession>A0ABU5YBS5</accession>
<dbReference type="EMBL" id="JAYKBV010000011">
    <property type="protein sequence ID" value="MEB3040824.1"/>
    <property type="molecule type" value="Genomic_DNA"/>
</dbReference>
<comment type="caution">
    <text evidence="1">The sequence shown here is derived from an EMBL/GenBank/DDBJ whole genome shotgun (WGS) entry which is preliminary data.</text>
</comment>
<name>A0ABU5YBS5_9FLAO</name>
<evidence type="ECO:0000313" key="2">
    <source>
        <dbReference type="Proteomes" id="UP001324270"/>
    </source>
</evidence>
<reference evidence="1 2" key="1">
    <citation type="submission" date="2023-12" db="EMBL/GenBank/DDBJ databases">
        <title>Genomic sequences of Capnocytophaga and Parvimonas strains.</title>
        <authorList>
            <person name="Watt R.M."/>
            <person name="Wang M."/>
            <person name="Yang T."/>
            <person name="Tong W.M."/>
        </authorList>
    </citation>
    <scope>NUCLEOTIDE SEQUENCE [LARGE SCALE GENOMIC DNA]</scope>
    <source>
        <strain evidence="1 2">CCUG 13156</strain>
    </source>
</reference>